<comment type="caution">
    <text evidence="1">The sequence shown here is derived from an EMBL/GenBank/DDBJ whole genome shotgun (WGS) entry which is preliminary data.</text>
</comment>
<reference evidence="2" key="1">
    <citation type="journal article" date="2019" name="Int. J. Syst. Evol. Microbiol.">
        <title>The Global Catalogue of Microorganisms (GCM) 10K type strain sequencing project: providing services to taxonomists for standard genome sequencing and annotation.</title>
        <authorList>
            <consortium name="The Broad Institute Genomics Platform"/>
            <consortium name="The Broad Institute Genome Sequencing Center for Infectious Disease"/>
            <person name="Wu L."/>
            <person name="Ma J."/>
        </authorList>
    </citation>
    <scope>NUCLEOTIDE SEQUENCE [LARGE SCALE GENOMIC DNA]</scope>
    <source>
        <strain evidence="2">CCUG 49339</strain>
    </source>
</reference>
<dbReference type="Pfam" id="PF13122">
    <property type="entry name" value="DUF3977"/>
    <property type="match status" value="1"/>
</dbReference>
<evidence type="ECO:0000313" key="1">
    <source>
        <dbReference type="EMBL" id="MFD1737936.1"/>
    </source>
</evidence>
<accession>A0ABW4LU04</accession>
<organism evidence="1 2">
    <name type="scientific">Bacillus salitolerans</name>
    <dbReference type="NCBI Taxonomy" id="1437434"/>
    <lineage>
        <taxon>Bacteria</taxon>
        <taxon>Bacillati</taxon>
        <taxon>Bacillota</taxon>
        <taxon>Bacilli</taxon>
        <taxon>Bacillales</taxon>
        <taxon>Bacillaceae</taxon>
        <taxon>Bacillus</taxon>
    </lineage>
</organism>
<gene>
    <name evidence="1" type="ORF">ACFSCX_15470</name>
</gene>
<dbReference type="Proteomes" id="UP001597214">
    <property type="component" value="Unassembled WGS sequence"/>
</dbReference>
<protein>
    <submittedName>
        <fullName evidence="1">DUF3977 family protein</fullName>
    </submittedName>
</protein>
<name>A0ABW4LU04_9BACI</name>
<dbReference type="EMBL" id="JBHUEM010000026">
    <property type="protein sequence ID" value="MFD1737936.1"/>
    <property type="molecule type" value="Genomic_DNA"/>
</dbReference>
<proteinExistence type="predicted"/>
<sequence length="78" mass="9409">MKYIEFGIGNRWLIRTEIEYEDGSEIEERGMMGPINFRSFYIRIWMRRTVLILDSKDGFKKQRKNRSQVKLIVGITSY</sequence>
<evidence type="ECO:0000313" key="2">
    <source>
        <dbReference type="Proteomes" id="UP001597214"/>
    </source>
</evidence>
<keyword evidence="2" id="KW-1185">Reference proteome</keyword>
<dbReference type="RefSeq" id="WP_377929156.1">
    <property type="nucleotide sequence ID" value="NZ_JBHUEM010000026.1"/>
</dbReference>
<dbReference type="InterPro" id="IPR025009">
    <property type="entry name" value="DUF3977"/>
</dbReference>